<dbReference type="SUPFAM" id="SSF53720">
    <property type="entry name" value="ALDH-like"/>
    <property type="match status" value="1"/>
</dbReference>
<evidence type="ECO:0000259" key="6">
    <source>
        <dbReference type="Pfam" id="PF00171"/>
    </source>
</evidence>
<reference evidence="7 8" key="2">
    <citation type="submission" date="2020-06" db="EMBL/GenBank/DDBJ databases">
        <title>Ramlibacter rhizophilus sp. nov., isolated from rhizosphere soil of national flower Mugunghwa from South Korea.</title>
        <authorList>
            <person name="Zheng-Fei Y."/>
            <person name="Huan T."/>
        </authorList>
    </citation>
    <scope>NUCLEOTIDE SEQUENCE [LARGE SCALE GENOMIC DNA]</scope>
    <source>
        <strain evidence="7 8">B156</strain>
    </source>
</reference>
<dbReference type="PROSITE" id="PS51273">
    <property type="entry name" value="GATASE_TYPE_1"/>
    <property type="match status" value="1"/>
</dbReference>
<feature type="compositionally biased region" description="Low complexity" evidence="5">
    <location>
        <begin position="282"/>
        <end position="303"/>
    </location>
</feature>
<dbReference type="Pfam" id="PF00171">
    <property type="entry name" value="Aldedh"/>
    <property type="match status" value="1"/>
</dbReference>
<keyword evidence="8" id="KW-1185">Reference proteome</keyword>
<proteinExistence type="inferred from homology"/>
<dbReference type="GO" id="GO:0016787">
    <property type="term" value="F:hydrolase activity"/>
    <property type="evidence" value="ECO:0007669"/>
    <property type="project" value="InterPro"/>
</dbReference>
<name>A0A849KF24_9BURK</name>
<dbReference type="Gene3D" id="3.40.605.10">
    <property type="entry name" value="Aldehyde Dehydrogenase, Chain A, domain 1"/>
    <property type="match status" value="1"/>
</dbReference>
<reference evidence="7 8" key="1">
    <citation type="submission" date="2020-05" db="EMBL/GenBank/DDBJ databases">
        <authorList>
            <person name="Khan S.A."/>
            <person name="Jeon C.O."/>
            <person name="Chun B.H."/>
        </authorList>
    </citation>
    <scope>NUCLEOTIDE SEQUENCE [LARGE SCALE GENOMIC DNA]</scope>
    <source>
        <strain evidence="7 8">B156</strain>
    </source>
</reference>
<dbReference type="Pfam" id="PF07722">
    <property type="entry name" value="Peptidase_C26"/>
    <property type="match status" value="1"/>
</dbReference>
<evidence type="ECO:0000256" key="1">
    <source>
        <dbReference type="ARBA" id="ARBA00009986"/>
    </source>
</evidence>
<dbReference type="FunFam" id="3.40.309.10:FF:000009">
    <property type="entry name" value="Aldehyde dehydrogenase A"/>
    <property type="match status" value="1"/>
</dbReference>
<dbReference type="PANTHER" id="PTHR11699">
    <property type="entry name" value="ALDEHYDE DEHYDROGENASE-RELATED"/>
    <property type="match status" value="1"/>
</dbReference>
<feature type="active site" evidence="3">
    <location>
        <position position="485"/>
    </location>
</feature>
<dbReference type="InterPro" id="IPR016161">
    <property type="entry name" value="Ald_DH/histidinol_DH"/>
</dbReference>
<dbReference type="PROSITE" id="PS00687">
    <property type="entry name" value="ALDEHYDE_DEHYDR_GLU"/>
    <property type="match status" value="1"/>
</dbReference>
<comment type="similarity">
    <text evidence="1 4">Belongs to the aldehyde dehydrogenase family.</text>
</comment>
<feature type="domain" description="Aldehyde dehydrogenase" evidence="6">
    <location>
        <begin position="412"/>
        <end position="708"/>
    </location>
</feature>
<dbReference type="InterPro" id="IPR011697">
    <property type="entry name" value="Peptidase_C26"/>
</dbReference>
<evidence type="ECO:0000313" key="8">
    <source>
        <dbReference type="Proteomes" id="UP000552954"/>
    </source>
</evidence>
<dbReference type="Gene3D" id="3.40.50.880">
    <property type="match status" value="1"/>
</dbReference>
<dbReference type="InterPro" id="IPR016163">
    <property type="entry name" value="Ald_DH_C"/>
</dbReference>
<sequence>MDRLKIGISACFFHPDGERKAAPSKTLLWIEQSTAHWVMSEGALPVMIPSLNGKTFRGEVSAADYAQALDGLVMHGGADVWPGTYGEKPLRPEWHGDRVRDEYEVALVKAFSAAGKPVFGICRGLQLINVAYGGTLYQDITTQKPGALVHRDAAMYDLNFHDVDILADSRLAQLLPRGRHKINSVHHQGIKDVAPGFVVEALSPEDGVVEAIRHTGGPWIAAVQWHPEFHRPELGVIDDTPLLRATSCRPRAKPASHEHTPHPRPGDGRTDHHPARRRRGFGRAQGAGRARGAALLGRSPAGGTQALHRGLPRRGRARPGAARARDDARDRQADQDVAQRAQWPAAAHRLLPGRSGEGDRRRNPVRRRRHARADRARAARRGGQHLGLELPLVRRLQRDPAGAAHRQRRPLQASEYAAMTGLEITRLLHEAGVPREVMACLVGAGEVGTALLAQAVDGVFFTGSHATGQRIAEAVGKRFVKLQLELGGKDPTYVCEDADPKAAAESLADGAMYNTGQSCCSVERIYVHEKIHDAFVAHFVQTVRGYKMGDPMSEDTYIGAITRAPQLEVLDRQVADAQRKGAADLLLGGRKGQGPGNWYEPTVLVNVNHEMEVMREESFGPVVGIQKVRDDHEALELMNDTRYGLTAGVFTPDEERARSILAHVRAGTVYWNCCDRVSPRLPWSGVGDSGVGLTLSTYGIQTFTRPKAWHLRKA</sequence>
<dbReference type="InterPro" id="IPR029510">
    <property type="entry name" value="Ald_DH_CS_GLU"/>
</dbReference>
<protein>
    <submittedName>
        <fullName evidence="7">Aldehyde dehydrogenase family protein</fullName>
    </submittedName>
</protein>
<dbReference type="Proteomes" id="UP000552954">
    <property type="component" value="Unassembled WGS sequence"/>
</dbReference>
<keyword evidence="2 4" id="KW-0560">Oxidoreductase</keyword>
<accession>A0A849KF24</accession>
<dbReference type="GO" id="GO:0016620">
    <property type="term" value="F:oxidoreductase activity, acting on the aldehyde or oxo group of donors, NAD or NADP as acceptor"/>
    <property type="evidence" value="ECO:0007669"/>
    <property type="project" value="InterPro"/>
</dbReference>
<evidence type="ECO:0000256" key="4">
    <source>
        <dbReference type="RuleBase" id="RU003345"/>
    </source>
</evidence>
<dbReference type="InterPro" id="IPR029062">
    <property type="entry name" value="Class_I_gatase-like"/>
</dbReference>
<dbReference type="SUPFAM" id="SSF52317">
    <property type="entry name" value="Class I glutamine amidotransferase-like"/>
    <property type="match status" value="1"/>
</dbReference>
<evidence type="ECO:0000256" key="3">
    <source>
        <dbReference type="PROSITE-ProRule" id="PRU10007"/>
    </source>
</evidence>
<evidence type="ECO:0000256" key="2">
    <source>
        <dbReference type="ARBA" id="ARBA00023002"/>
    </source>
</evidence>
<dbReference type="AlphaFoldDB" id="A0A849KF24"/>
<evidence type="ECO:0000313" key="7">
    <source>
        <dbReference type="EMBL" id="NNU44847.1"/>
    </source>
</evidence>
<dbReference type="Gene3D" id="3.40.309.10">
    <property type="entry name" value="Aldehyde Dehydrogenase, Chain A, domain 2"/>
    <property type="match status" value="1"/>
</dbReference>
<evidence type="ECO:0000256" key="5">
    <source>
        <dbReference type="SAM" id="MobiDB-lite"/>
    </source>
</evidence>
<comment type="caution">
    <text evidence="7">The sequence shown here is derived from an EMBL/GenBank/DDBJ whole genome shotgun (WGS) entry which is preliminary data.</text>
</comment>
<feature type="compositionally biased region" description="Basic and acidic residues" evidence="5">
    <location>
        <begin position="323"/>
        <end position="334"/>
    </location>
</feature>
<dbReference type="CDD" id="cd01745">
    <property type="entry name" value="GATase1_2"/>
    <property type="match status" value="1"/>
</dbReference>
<dbReference type="InterPro" id="IPR015590">
    <property type="entry name" value="Aldehyde_DH_dom"/>
</dbReference>
<gene>
    <name evidence="7" type="ORF">HK415_19310</name>
</gene>
<organism evidence="7 8">
    <name type="scientific">Ramlibacter montanisoli</name>
    <dbReference type="NCBI Taxonomy" id="2732512"/>
    <lineage>
        <taxon>Bacteria</taxon>
        <taxon>Pseudomonadati</taxon>
        <taxon>Pseudomonadota</taxon>
        <taxon>Betaproteobacteria</taxon>
        <taxon>Burkholderiales</taxon>
        <taxon>Comamonadaceae</taxon>
        <taxon>Ramlibacter</taxon>
    </lineage>
</organism>
<dbReference type="EMBL" id="JABFCS010000001">
    <property type="protein sequence ID" value="NNU44847.1"/>
    <property type="molecule type" value="Genomic_DNA"/>
</dbReference>
<feature type="compositionally biased region" description="Basic residues" evidence="5">
    <location>
        <begin position="363"/>
        <end position="383"/>
    </location>
</feature>
<feature type="region of interest" description="Disordered" evidence="5">
    <location>
        <begin position="248"/>
        <end position="383"/>
    </location>
</feature>
<feature type="compositionally biased region" description="Basic and acidic residues" evidence="5">
    <location>
        <begin position="255"/>
        <end position="273"/>
    </location>
</feature>
<dbReference type="InterPro" id="IPR016162">
    <property type="entry name" value="Ald_DH_N"/>
</dbReference>